<dbReference type="InterPro" id="IPR003607">
    <property type="entry name" value="HD/PDEase_dom"/>
</dbReference>
<dbReference type="OrthoDB" id="10536at10239"/>
<dbReference type="Gene3D" id="1.10.3210.10">
    <property type="entry name" value="Hypothetical protein af1432"/>
    <property type="match status" value="1"/>
</dbReference>
<evidence type="ECO:0000259" key="1">
    <source>
        <dbReference type="Pfam" id="PF01966"/>
    </source>
</evidence>
<dbReference type="CDD" id="cd00077">
    <property type="entry name" value="HDc"/>
    <property type="match status" value="1"/>
</dbReference>
<evidence type="ECO:0000313" key="2">
    <source>
        <dbReference type="EMBL" id="BAW98386.1"/>
    </source>
</evidence>
<dbReference type="RefSeq" id="YP_009599464.1">
    <property type="nucleotide sequence ID" value="NC_041916.1"/>
</dbReference>
<dbReference type="InterPro" id="IPR006674">
    <property type="entry name" value="HD_domain"/>
</dbReference>
<organism evidence="2 3">
    <name type="scientific">Vibrio phage pTD1</name>
    <dbReference type="NCBI Taxonomy" id="1938577"/>
    <lineage>
        <taxon>Viruses</taxon>
        <taxon>Duplodnaviria</taxon>
        <taxon>Heunggongvirae</taxon>
        <taxon>Uroviricota</taxon>
        <taxon>Caudoviricetes</taxon>
        <taxon>Chimalliviridae</taxon>
        <taxon>Gorgonvirinae</taxon>
        <taxon>Tidunavirus</taxon>
        <taxon>Tidunavirus pTD1</taxon>
    </lineage>
</organism>
<evidence type="ECO:0000313" key="3">
    <source>
        <dbReference type="Proteomes" id="UP000221243"/>
    </source>
</evidence>
<name>A0A1Q2U347_9CAUD</name>
<dbReference type="Pfam" id="PF01966">
    <property type="entry name" value="HD"/>
    <property type="match status" value="1"/>
</dbReference>
<dbReference type="EMBL" id="AP017972">
    <property type="protein sequence ID" value="BAW98386.1"/>
    <property type="molecule type" value="Genomic_DNA"/>
</dbReference>
<protein>
    <recommendedName>
        <fullName evidence="1">HD domain-containing protein</fullName>
    </recommendedName>
</protein>
<feature type="domain" description="HD" evidence="1">
    <location>
        <begin position="44"/>
        <end position="146"/>
    </location>
</feature>
<accession>A0A1Q2U347</accession>
<dbReference type="GeneID" id="40075193"/>
<sequence length="264" mass="30519">MKQRIYNYTMKFKTLAQIGGITVDPEILEFCVSSNSKNDHAHNLEHVHAVVKLVVELGVKEGYYGTKEMLIIYYGALMHDLGCRWDRKSHHIESAILAEELLSIFGKGALTDNDIDQVRLCCLEHRSSYKGGPTTELSTLVAIADRGKPNLPLYVMRCFLFRKEDGLTQQEMTEEVYKHLLDKFSRANGYNWNSYPKEGLRYFAKEWEEFDRLLLRKNIVSLVNTYTEQYIKTGETTPVDEIDVLYTGSFGRVNEKRKIVYVPK</sequence>
<keyword evidence="3" id="KW-1185">Reference proteome</keyword>
<dbReference type="Proteomes" id="UP000221243">
    <property type="component" value="Segment"/>
</dbReference>
<reference evidence="2 3" key="1">
    <citation type="submission" date="2017-01" db="EMBL/GenBank/DDBJ databases">
        <title>Complete Genome Sequence of Vibrio Parahaemolyticus Bacteriophage pTD1.</title>
        <authorList>
            <person name="Midorikawa Y."/>
            <person name="Sano M."/>
        </authorList>
    </citation>
    <scope>NUCLEOTIDE SEQUENCE [LARGE SCALE GENOMIC DNA]</scope>
    <source>
        <strain evidence="2">PTD1</strain>
    </source>
</reference>
<proteinExistence type="predicted"/>
<dbReference type="KEGG" id="vg:40075193"/>
<dbReference type="SUPFAM" id="SSF109604">
    <property type="entry name" value="HD-domain/PDEase-like"/>
    <property type="match status" value="1"/>
</dbReference>